<sequence>MAEFPKWLVIIGVTLIAIGLLWQVGGKFLPLGKLPGDFIFRGENTTVYFPIVTSIIISVVLSLVLFLIGRFR</sequence>
<dbReference type="PANTHER" id="PTHR36443">
    <property type="entry name" value="BSR5223 PROTEIN"/>
    <property type="match status" value="1"/>
</dbReference>
<keyword evidence="1" id="KW-0472">Membrane</keyword>
<evidence type="ECO:0000313" key="2">
    <source>
        <dbReference type="EMBL" id="MBM7633930.1"/>
    </source>
</evidence>
<dbReference type="InterPro" id="IPR021320">
    <property type="entry name" value="DUF2905"/>
</dbReference>
<evidence type="ECO:0008006" key="4">
    <source>
        <dbReference type="Google" id="ProtNLM"/>
    </source>
</evidence>
<dbReference type="RefSeq" id="WP_042413361.1">
    <property type="nucleotide sequence ID" value="NZ_JAFBEC010000008.1"/>
</dbReference>
<dbReference type="Pfam" id="PF11146">
    <property type="entry name" value="DUF2905"/>
    <property type="match status" value="1"/>
</dbReference>
<proteinExistence type="predicted"/>
<dbReference type="EMBL" id="JAFBEC010000008">
    <property type="protein sequence ID" value="MBM7633930.1"/>
    <property type="molecule type" value="Genomic_DNA"/>
</dbReference>
<evidence type="ECO:0000313" key="3">
    <source>
        <dbReference type="Proteomes" id="UP000741863"/>
    </source>
</evidence>
<protein>
    <recommendedName>
        <fullName evidence="4">DUF2905 domain-containing protein</fullName>
    </recommendedName>
</protein>
<dbReference type="Proteomes" id="UP000741863">
    <property type="component" value="Unassembled WGS sequence"/>
</dbReference>
<gene>
    <name evidence="2" type="ORF">JOD17_003026</name>
</gene>
<keyword evidence="1" id="KW-0812">Transmembrane</keyword>
<reference evidence="2 3" key="1">
    <citation type="submission" date="2021-01" db="EMBL/GenBank/DDBJ databases">
        <title>Genomic Encyclopedia of Type Strains, Phase IV (KMG-IV): sequencing the most valuable type-strain genomes for metagenomic binning, comparative biology and taxonomic classification.</title>
        <authorList>
            <person name="Goeker M."/>
        </authorList>
    </citation>
    <scope>NUCLEOTIDE SEQUENCE [LARGE SCALE GENOMIC DNA]</scope>
    <source>
        <strain evidence="2 3">DSM 25540</strain>
    </source>
</reference>
<feature type="transmembrane region" description="Helical" evidence="1">
    <location>
        <begin position="7"/>
        <end position="25"/>
    </location>
</feature>
<feature type="transmembrane region" description="Helical" evidence="1">
    <location>
        <begin position="45"/>
        <end position="68"/>
    </location>
</feature>
<comment type="caution">
    <text evidence="2">The sequence shown here is derived from an EMBL/GenBank/DDBJ whole genome shotgun (WGS) entry which is preliminary data.</text>
</comment>
<keyword evidence="3" id="KW-1185">Reference proteome</keyword>
<organism evidence="2 3">
    <name type="scientific">Geomicrobium sediminis</name>
    <dbReference type="NCBI Taxonomy" id="1347788"/>
    <lineage>
        <taxon>Bacteria</taxon>
        <taxon>Bacillati</taxon>
        <taxon>Bacillota</taxon>
        <taxon>Bacilli</taxon>
        <taxon>Bacillales</taxon>
        <taxon>Geomicrobium</taxon>
    </lineage>
</organism>
<evidence type="ECO:0000256" key="1">
    <source>
        <dbReference type="SAM" id="Phobius"/>
    </source>
</evidence>
<dbReference type="PANTHER" id="PTHR36443:SF1">
    <property type="entry name" value="BSR5223 PROTEIN"/>
    <property type="match status" value="1"/>
</dbReference>
<keyword evidence="1" id="KW-1133">Transmembrane helix</keyword>
<name>A0ABS2PEV7_9BACL</name>
<accession>A0ABS2PEV7</accession>